<dbReference type="AlphaFoldDB" id="J9FVK9"/>
<feature type="coiled-coil region" evidence="1">
    <location>
        <begin position="14"/>
        <end position="41"/>
    </location>
</feature>
<sequence length="725" mass="84922">MEEQIIQLNVAIANDKVSQQLAELVRQMEELSRERVKRSDKAKAYESLAQGLRCTAQPSQEEFDENRSWAQQESLKQQEALDALAEELRKAKNAEELLKALIEEDIKRIRELEQNKNNIAGRVSEIRNEILEAVGATPAEIPFVGELIRVKASEREWEASIERILHNFALRLIVPEKYYRAVNEYVNSHNLNGRIVYHRYEDFTSLKAMEQWEVADNELLQKIELKPDHPNGEWLEHEIYQRYNYACVESLDDFNRYKEKAVTQEGLVKSVGNKHEKDDRKESRSRDHYVLGWDNKDKMAFLRQEVHRLQEEQQTMLHQVHAVEQQQREGQQRITRLSELLNRFEEFALIDWASCAQTIQDLMQQKKQLEETDNKAKTLREELERQQEKKNLLEKEADEIKVDIHDLEREQTQLAQLYEGNLKALQTMAIVNKLYFEQQHPELLEVPLLQLESKRSGSQAETNTLLKRKEGVRNKLALEANELVNAFKRPSKELTDKYKDWISDVSSLPSADSTDLIEAYQTYYNRLLEEDLVAYQKAFNEYLHENIYTNVNLYKIFFDKWEDEIRKAIEQLNASLKGIVFNKDQGTYIQLTAVKKPSAEVKDFLRLLLEANPNLHEVGTTIDGRQRHFEDHIEPFMAKLEDEAWRSKVTDVRTWFSYRAEEFYQATGQRCKTYESMGQLSGGEKAQLTYTILGSAIAYQFGFTQCGLESSFRFIAIDEAFKAQR</sequence>
<feature type="coiled-coil region" evidence="1">
    <location>
        <begin position="355"/>
        <end position="410"/>
    </location>
</feature>
<accession>J9FVK9</accession>
<evidence type="ECO:0000313" key="2">
    <source>
        <dbReference type="EMBL" id="EJW98538.1"/>
    </source>
</evidence>
<evidence type="ECO:0000256" key="1">
    <source>
        <dbReference type="SAM" id="Coils"/>
    </source>
</evidence>
<organism evidence="2">
    <name type="scientific">gut metagenome</name>
    <dbReference type="NCBI Taxonomy" id="749906"/>
    <lineage>
        <taxon>unclassified sequences</taxon>
        <taxon>metagenomes</taxon>
        <taxon>organismal metagenomes</taxon>
    </lineage>
</organism>
<dbReference type="EMBL" id="AMCI01004215">
    <property type="protein sequence ID" value="EJW98538.1"/>
    <property type="molecule type" value="Genomic_DNA"/>
</dbReference>
<gene>
    <name evidence="2" type="ORF">EVA_13356</name>
</gene>
<comment type="caution">
    <text evidence="2">The sequence shown here is derived from an EMBL/GenBank/DDBJ whole genome shotgun (WGS) entry which is preliminary data.</text>
</comment>
<feature type="coiled-coil region" evidence="1">
    <location>
        <begin position="74"/>
        <end position="129"/>
    </location>
</feature>
<keyword evidence="1" id="KW-0175">Coiled coil</keyword>
<name>J9FVK9_9ZZZZ</name>
<protein>
    <submittedName>
        <fullName evidence="2">Uncharacterized protein</fullName>
    </submittedName>
</protein>
<proteinExistence type="predicted"/>
<reference evidence="2" key="1">
    <citation type="journal article" date="2012" name="PLoS ONE">
        <title>Gene sets for utilization of primary and secondary nutrition supplies in the distal gut of endangered iberian lynx.</title>
        <authorList>
            <person name="Alcaide M."/>
            <person name="Messina E."/>
            <person name="Richter M."/>
            <person name="Bargiela R."/>
            <person name="Peplies J."/>
            <person name="Huws S.A."/>
            <person name="Newbold C.J."/>
            <person name="Golyshin P.N."/>
            <person name="Simon M.A."/>
            <person name="Lopez G."/>
            <person name="Yakimov M.M."/>
            <person name="Ferrer M."/>
        </authorList>
    </citation>
    <scope>NUCLEOTIDE SEQUENCE</scope>
</reference>
<dbReference type="Pfam" id="PF13558">
    <property type="entry name" value="SbcC_Walker_B"/>
    <property type="match status" value="1"/>
</dbReference>